<feature type="domain" description="Calcineurin-like phosphoesterase" evidence="2">
    <location>
        <begin position="18"/>
        <end position="253"/>
    </location>
</feature>
<protein>
    <recommendedName>
        <fullName evidence="2">Calcineurin-like phosphoesterase domain-containing protein</fullName>
    </recommendedName>
</protein>
<dbReference type="PANTHER" id="PTHR35769:SF2">
    <property type="entry name" value="CALCINEURIN-LIKE METALLO-PHOSPHOESTERASE SUPERFAMILY PROTEIN"/>
    <property type="match status" value="1"/>
</dbReference>
<reference evidence="3" key="1">
    <citation type="submission" date="2020-11" db="EMBL/GenBank/DDBJ databases">
        <title>Chlorella ohadii genome sequencing and assembly.</title>
        <authorList>
            <person name="Murik O."/>
            <person name="Treves H."/>
            <person name="Kedem I."/>
            <person name="Shotland Y."/>
            <person name="Kaplan A."/>
        </authorList>
    </citation>
    <scope>NUCLEOTIDE SEQUENCE</scope>
    <source>
        <strain evidence="3">1</strain>
    </source>
</reference>
<name>A0AAD5DMG8_9CHLO</name>
<proteinExistence type="predicted"/>
<accession>A0AAD5DMG8</accession>
<dbReference type="NCBIfam" id="TIGR04168">
    <property type="entry name" value="TIGR04168 family protein"/>
    <property type="match status" value="1"/>
</dbReference>
<keyword evidence="4" id="KW-1185">Reference proteome</keyword>
<dbReference type="PANTHER" id="PTHR35769">
    <property type="entry name" value="CALCINEURIN-LIKE METALLO-PHOSPHOESTERASE SUPERFAMILY PROTEIN"/>
    <property type="match status" value="1"/>
</dbReference>
<evidence type="ECO:0000256" key="1">
    <source>
        <dbReference type="SAM" id="MobiDB-lite"/>
    </source>
</evidence>
<dbReference type="CDD" id="cd07397">
    <property type="entry name" value="MPP_NostocDevT-like"/>
    <property type="match status" value="1"/>
</dbReference>
<gene>
    <name evidence="3" type="ORF">COHA_006475</name>
</gene>
<dbReference type="AlphaFoldDB" id="A0AAD5DMG8"/>
<organism evidence="3 4">
    <name type="scientific">Chlorella ohadii</name>
    <dbReference type="NCBI Taxonomy" id="2649997"/>
    <lineage>
        <taxon>Eukaryota</taxon>
        <taxon>Viridiplantae</taxon>
        <taxon>Chlorophyta</taxon>
        <taxon>core chlorophytes</taxon>
        <taxon>Trebouxiophyceae</taxon>
        <taxon>Chlorellales</taxon>
        <taxon>Chlorellaceae</taxon>
        <taxon>Chlorella clade</taxon>
        <taxon>Chlorella</taxon>
    </lineage>
</organism>
<feature type="region of interest" description="Disordered" evidence="1">
    <location>
        <begin position="288"/>
        <end position="338"/>
    </location>
</feature>
<dbReference type="SUPFAM" id="SSF56300">
    <property type="entry name" value="Metallo-dependent phosphatases"/>
    <property type="match status" value="1"/>
</dbReference>
<evidence type="ECO:0000313" key="4">
    <source>
        <dbReference type="Proteomes" id="UP001205105"/>
    </source>
</evidence>
<dbReference type="InterPro" id="IPR004843">
    <property type="entry name" value="Calcineurin-like_PHP"/>
</dbReference>
<dbReference type="EMBL" id="JADXDR010000095">
    <property type="protein sequence ID" value="KAI7839666.1"/>
    <property type="molecule type" value="Genomic_DNA"/>
</dbReference>
<dbReference type="Gene3D" id="3.60.21.10">
    <property type="match status" value="1"/>
</dbReference>
<comment type="caution">
    <text evidence="3">The sequence shown here is derived from an EMBL/GenBank/DDBJ whole genome shotgun (WGS) entry which is preliminary data.</text>
</comment>
<evidence type="ECO:0000313" key="3">
    <source>
        <dbReference type="EMBL" id="KAI7839666.1"/>
    </source>
</evidence>
<dbReference type="Proteomes" id="UP001205105">
    <property type="component" value="Unassembled WGS sequence"/>
</dbReference>
<dbReference type="InterPro" id="IPR027629">
    <property type="entry name" value="DevT-like"/>
</dbReference>
<dbReference type="InterPro" id="IPR029052">
    <property type="entry name" value="Metallo-depent_PP-like"/>
</dbReference>
<dbReference type="GO" id="GO:0016787">
    <property type="term" value="F:hydrolase activity"/>
    <property type="evidence" value="ECO:0007669"/>
    <property type="project" value="InterPro"/>
</dbReference>
<evidence type="ECO:0000259" key="2">
    <source>
        <dbReference type="Pfam" id="PF00149"/>
    </source>
</evidence>
<feature type="compositionally biased region" description="Low complexity" evidence="1">
    <location>
        <begin position="308"/>
        <end position="325"/>
    </location>
</feature>
<sequence length="473" mass="49304">MPPPRQQQSQPQPHRRVTLAVVGDVHSQWDADSEAALAWLGADVAVFVGDFGEENVQLVQRIAALPLPKAVCLGNHDAWFSLTPNGRRRFARAMLQSSSLAAREAFSEAPPPGGSTPAIARQLDALGSDHVGYSSKRFPELGLTLVGARPFSKGGKQWSDVAEFYEEHYGVGGPQDSALRILDVALGAAEGDCKVVVAHQGPAGLGDRRHCICGVDWTDPEADHGDRDLQEALDMMHAQGLRIPLVLFGHMHSQLKGRGHRNMVEVDPRTGTVYLNAAVVPRVRSFPAPEPAEVPQPHESSYDSDVPAAGTAGAAGTLGAAAGRGSADGSGSSSGGSREETIKAHHFVLVELFAGAVAAARDVWVGVRPAAGSSSGSSSGSSRECSIVHQQELVRTTLTAAAGAAAAEGSQATSPAAAALAVGPLLTQPPAAAAEQGEEGAEAEASEYVCSIYRAFTDEWEPFVLPLPLPADA</sequence>
<dbReference type="Pfam" id="PF00149">
    <property type="entry name" value="Metallophos"/>
    <property type="match status" value="1"/>
</dbReference>